<proteinExistence type="predicted"/>
<protein>
    <submittedName>
        <fullName evidence="1">Uncharacterized protein</fullName>
    </submittedName>
</protein>
<keyword evidence="2" id="KW-1185">Reference proteome</keyword>
<dbReference type="RefSeq" id="WP_394482506.1">
    <property type="nucleotide sequence ID" value="NZ_JBIGHV010000008.1"/>
</dbReference>
<dbReference type="Proteomes" id="UP001606210">
    <property type="component" value="Unassembled WGS sequence"/>
</dbReference>
<evidence type="ECO:0000313" key="1">
    <source>
        <dbReference type="EMBL" id="MFG6432556.1"/>
    </source>
</evidence>
<accession>A0ABW7F9J5</accession>
<comment type="caution">
    <text evidence="1">The sequence shown here is derived from an EMBL/GenBank/DDBJ whole genome shotgun (WGS) entry which is preliminary data.</text>
</comment>
<reference evidence="1 2" key="1">
    <citation type="submission" date="2024-08" db="EMBL/GenBank/DDBJ databases">
        <authorList>
            <person name="Lu H."/>
        </authorList>
    </citation>
    <scope>NUCLEOTIDE SEQUENCE [LARGE SCALE GENOMIC DNA]</scope>
    <source>
        <strain evidence="1 2">LYH14W</strain>
    </source>
</reference>
<dbReference type="EMBL" id="JBIGHV010000008">
    <property type="protein sequence ID" value="MFG6432556.1"/>
    <property type="molecule type" value="Genomic_DNA"/>
</dbReference>
<organism evidence="1 2">
    <name type="scientific">Pelomonas parva</name>
    <dbReference type="NCBI Taxonomy" id="3299032"/>
    <lineage>
        <taxon>Bacteria</taxon>
        <taxon>Pseudomonadati</taxon>
        <taxon>Pseudomonadota</taxon>
        <taxon>Betaproteobacteria</taxon>
        <taxon>Burkholderiales</taxon>
        <taxon>Sphaerotilaceae</taxon>
        <taxon>Roseateles</taxon>
    </lineage>
</organism>
<gene>
    <name evidence="1" type="ORF">ACG00Y_21745</name>
</gene>
<sequence>MNFRSDNPHTDWPETMVVTFRSEAFAEDLDDWDEAPTVSSHPLERLVAALPLLCIFAPVADAYLRG</sequence>
<evidence type="ECO:0000313" key="2">
    <source>
        <dbReference type="Proteomes" id="UP001606210"/>
    </source>
</evidence>
<name>A0ABW7F9J5_9BURK</name>